<dbReference type="EMBL" id="JABSTU010000002">
    <property type="protein sequence ID" value="KAH8037250.1"/>
    <property type="molecule type" value="Genomic_DNA"/>
</dbReference>
<accession>A0A9J6ESG2</accession>
<comment type="caution">
    <text evidence="4">The sequence shown here is derived from an EMBL/GenBank/DDBJ whole genome shotgun (WGS) entry which is preliminary data.</text>
</comment>
<keyword evidence="3" id="KW-0812">Transmembrane</keyword>
<dbReference type="GO" id="GO:0016020">
    <property type="term" value="C:membrane"/>
    <property type="evidence" value="ECO:0007669"/>
    <property type="project" value="TreeGrafter"/>
</dbReference>
<dbReference type="Proteomes" id="UP000821866">
    <property type="component" value="Chromosome 10"/>
</dbReference>
<keyword evidence="3" id="KW-1133">Transmembrane helix</keyword>
<dbReference type="PANTHER" id="PTHR44196:SF1">
    <property type="entry name" value="DEHYDROGENASE_REDUCTASE SDR FAMILY MEMBER 7B"/>
    <property type="match status" value="1"/>
</dbReference>
<evidence type="ECO:0000256" key="2">
    <source>
        <dbReference type="ARBA" id="ARBA00023002"/>
    </source>
</evidence>
<keyword evidence="5" id="KW-1185">Reference proteome</keyword>
<dbReference type="SUPFAM" id="SSF51735">
    <property type="entry name" value="NAD(P)-binding Rossmann-fold domains"/>
    <property type="match status" value="1"/>
</dbReference>
<dbReference type="InterPro" id="IPR036291">
    <property type="entry name" value="NAD(P)-bd_dom_sf"/>
</dbReference>
<evidence type="ECO:0000256" key="1">
    <source>
        <dbReference type="ARBA" id="ARBA00006484"/>
    </source>
</evidence>
<dbReference type="PANTHER" id="PTHR44196">
    <property type="entry name" value="DEHYDROGENASE/REDUCTASE SDR FAMILY MEMBER 7B"/>
    <property type="match status" value="1"/>
</dbReference>
<dbReference type="AlphaFoldDB" id="A0A9J6ESG2"/>
<dbReference type="GO" id="GO:0016491">
    <property type="term" value="F:oxidoreductase activity"/>
    <property type="evidence" value="ECO:0007669"/>
    <property type="project" value="UniProtKB-KW"/>
</dbReference>
<dbReference type="VEuPathDB" id="VectorBase:LOC119180432"/>
<protein>
    <submittedName>
        <fullName evidence="4">Uncharacterized protein</fullName>
    </submittedName>
</protein>
<gene>
    <name evidence="4" type="ORF">HPB51_009693</name>
</gene>
<feature type="transmembrane region" description="Helical" evidence="3">
    <location>
        <begin position="117"/>
        <end position="136"/>
    </location>
</feature>
<dbReference type="Gene3D" id="3.40.50.720">
    <property type="entry name" value="NAD(P)-binding Rossmann-like Domain"/>
    <property type="match status" value="1"/>
</dbReference>
<evidence type="ECO:0000313" key="5">
    <source>
        <dbReference type="Proteomes" id="UP000821866"/>
    </source>
</evidence>
<organism evidence="4 5">
    <name type="scientific">Rhipicephalus microplus</name>
    <name type="common">Cattle tick</name>
    <name type="synonym">Boophilus microplus</name>
    <dbReference type="NCBI Taxonomy" id="6941"/>
    <lineage>
        <taxon>Eukaryota</taxon>
        <taxon>Metazoa</taxon>
        <taxon>Ecdysozoa</taxon>
        <taxon>Arthropoda</taxon>
        <taxon>Chelicerata</taxon>
        <taxon>Arachnida</taxon>
        <taxon>Acari</taxon>
        <taxon>Parasitiformes</taxon>
        <taxon>Ixodida</taxon>
        <taxon>Ixodoidea</taxon>
        <taxon>Ixodidae</taxon>
        <taxon>Rhipicephalinae</taxon>
        <taxon>Rhipicephalus</taxon>
        <taxon>Boophilus</taxon>
    </lineage>
</organism>
<dbReference type="InterPro" id="IPR002347">
    <property type="entry name" value="SDR_fam"/>
</dbReference>
<keyword evidence="2" id="KW-0560">Oxidoreductase</keyword>
<dbReference type="Pfam" id="PF00106">
    <property type="entry name" value="adh_short"/>
    <property type="match status" value="1"/>
</dbReference>
<evidence type="ECO:0000313" key="4">
    <source>
        <dbReference type="EMBL" id="KAH8037250.1"/>
    </source>
</evidence>
<sequence>MRRTVWNVARKVFNRAAEMRDQEETEVNARAHAASKHATQAFFDSLLAEVAQYDVHVCIVSPGYIRTNLSMNALTGTGAVYGVMDETTATGMAPEDVADIVVEAVVNKRTDVVIAGFIPRLVLLMRVLTPWLYFAIMKGRAKRLRLQQRRVQ</sequence>
<keyword evidence="3" id="KW-0472">Membrane</keyword>
<name>A0A9J6ESG2_RHIMP</name>
<evidence type="ECO:0000256" key="3">
    <source>
        <dbReference type="SAM" id="Phobius"/>
    </source>
</evidence>
<reference evidence="4" key="1">
    <citation type="journal article" date="2020" name="Cell">
        <title>Large-Scale Comparative Analyses of Tick Genomes Elucidate Their Genetic Diversity and Vector Capacities.</title>
        <authorList>
            <consortium name="Tick Genome and Microbiome Consortium (TIGMIC)"/>
            <person name="Jia N."/>
            <person name="Wang J."/>
            <person name="Shi W."/>
            <person name="Du L."/>
            <person name="Sun Y."/>
            <person name="Zhan W."/>
            <person name="Jiang J.F."/>
            <person name="Wang Q."/>
            <person name="Zhang B."/>
            <person name="Ji P."/>
            <person name="Bell-Sakyi L."/>
            <person name="Cui X.M."/>
            <person name="Yuan T.T."/>
            <person name="Jiang B.G."/>
            <person name="Yang W.F."/>
            <person name="Lam T.T."/>
            <person name="Chang Q.C."/>
            <person name="Ding S.J."/>
            <person name="Wang X.J."/>
            <person name="Zhu J.G."/>
            <person name="Ruan X.D."/>
            <person name="Zhao L."/>
            <person name="Wei J.T."/>
            <person name="Ye R.Z."/>
            <person name="Que T.C."/>
            <person name="Du C.H."/>
            <person name="Zhou Y.H."/>
            <person name="Cheng J.X."/>
            <person name="Dai P.F."/>
            <person name="Guo W.B."/>
            <person name="Han X.H."/>
            <person name="Huang E.J."/>
            <person name="Li L.F."/>
            <person name="Wei W."/>
            <person name="Gao Y.C."/>
            <person name="Liu J.Z."/>
            <person name="Shao H.Z."/>
            <person name="Wang X."/>
            <person name="Wang C.C."/>
            <person name="Yang T.C."/>
            <person name="Huo Q.B."/>
            <person name="Li W."/>
            <person name="Chen H.Y."/>
            <person name="Chen S.E."/>
            <person name="Zhou L.G."/>
            <person name="Ni X.B."/>
            <person name="Tian J.H."/>
            <person name="Sheng Y."/>
            <person name="Liu T."/>
            <person name="Pan Y.S."/>
            <person name="Xia L.Y."/>
            <person name="Li J."/>
            <person name="Zhao F."/>
            <person name="Cao W.C."/>
        </authorList>
    </citation>
    <scope>NUCLEOTIDE SEQUENCE</scope>
    <source>
        <strain evidence="4">Rmic-2018</strain>
    </source>
</reference>
<comment type="similarity">
    <text evidence="1">Belongs to the short-chain dehydrogenases/reductases (SDR) family.</text>
</comment>
<reference evidence="4" key="2">
    <citation type="submission" date="2021-09" db="EMBL/GenBank/DDBJ databases">
        <authorList>
            <person name="Jia N."/>
            <person name="Wang J."/>
            <person name="Shi W."/>
            <person name="Du L."/>
            <person name="Sun Y."/>
            <person name="Zhan W."/>
            <person name="Jiang J."/>
            <person name="Wang Q."/>
            <person name="Zhang B."/>
            <person name="Ji P."/>
            <person name="Sakyi L.B."/>
            <person name="Cui X."/>
            <person name="Yuan T."/>
            <person name="Jiang B."/>
            <person name="Yang W."/>
            <person name="Lam T.T.-Y."/>
            <person name="Chang Q."/>
            <person name="Ding S."/>
            <person name="Wang X."/>
            <person name="Zhu J."/>
            <person name="Ruan X."/>
            <person name="Zhao L."/>
            <person name="Wei J."/>
            <person name="Que T."/>
            <person name="Du C."/>
            <person name="Cheng J."/>
            <person name="Dai P."/>
            <person name="Han X."/>
            <person name="Huang E."/>
            <person name="Gao Y."/>
            <person name="Liu J."/>
            <person name="Shao H."/>
            <person name="Ye R."/>
            <person name="Li L."/>
            <person name="Wei W."/>
            <person name="Wang X."/>
            <person name="Wang C."/>
            <person name="Huo Q."/>
            <person name="Li W."/>
            <person name="Guo W."/>
            <person name="Chen H."/>
            <person name="Chen S."/>
            <person name="Zhou L."/>
            <person name="Zhou L."/>
            <person name="Ni X."/>
            <person name="Tian J."/>
            <person name="Zhou Y."/>
            <person name="Sheng Y."/>
            <person name="Liu T."/>
            <person name="Pan Y."/>
            <person name="Xia L."/>
            <person name="Li J."/>
            <person name="Zhao F."/>
            <person name="Cao W."/>
        </authorList>
    </citation>
    <scope>NUCLEOTIDE SEQUENCE</scope>
    <source>
        <strain evidence="4">Rmic-2018</strain>
        <tissue evidence="4">Larvae</tissue>
    </source>
</reference>
<proteinExistence type="inferred from homology"/>